<keyword evidence="3" id="KW-0274">FAD</keyword>
<dbReference type="GO" id="GO:0030327">
    <property type="term" value="P:prenylated protein catabolic process"/>
    <property type="evidence" value="ECO:0007669"/>
    <property type="project" value="TreeGrafter"/>
</dbReference>
<dbReference type="Proteomes" id="UP001224775">
    <property type="component" value="Unassembled WGS sequence"/>
</dbReference>
<keyword evidence="10" id="KW-1185">Reference proteome</keyword>
<evidence type="ECO:0000256" key="2">
    <source>
        <dbReference type="ARBA" id="ARBA00022630"/>
    </source>
</evidence>
<feature type="compositionally biased region" description="Basic and acidic residues" evidence="6">
    <location>
        <begin position="102"/>
        <end position="116"/>
    </location>
</feature>
<dbReference type="GO" id="GO:0001735">
    <property type="term" value="F:prenylcysteine oxidase activity"/>
    <property type="evidence" value="ECO:0007669"/>
    <property type="project" value="UniProtKB-EC"/>
</dbReference>
<evidence type="ECO:0000313" key="9">
    <source>
        <dbReference type="EMBL" id="KAK1742595.1"/>
    </source>
</evidence>
<comment type="cofactor">
    <cofactor evidence="1">
        <name>FAD</name>
        <dbReference type="ChEBI" id="CHEBI:57692"/>
    </cofactor>
</comment>
<evidence type="ECO:0000256" key="5">
    <source>
        <dbReference type="ARBA" id="ARBA00023180"/>
    </source>
</evidence>
<gene>
    <name evidence="9" type="ORF">QTG54_007160</name>
</gene>
<dbReference type="EC" id="1.8.3.5" evidence="9"/>
<feature type="domain" description="Prenylcysteine lyase" evidence="8">
    <location>
        <begin position="318"/>
        <end position="433"/>
    </location>
</feature>
<proteinExistence type="predicted"/>
<keyword evidence="5" id="KW-0325">Glycoprotein</keyword>
<dbReference type="InterPro" id="IPR010795">
    <property type="entry name" value="Prenylcys_lyase"/>
</dbReference>
<feature type="domain" description="Prenylcysteine lyase" evidence="8">
    <location>
        <begin position="482"/>
        <end position="656"/>
    </location>
</feature>
<reference evidence="9" key="1">
    <citation type="submission" date="2023-06" db="EMBL/GenBank/DDBJ databases">
        <title>Survivors Of The Sea: Transcriptome response of Skeletonema marinoi to long-term dormancy.</title>
        <authorList>
            <person name="Pinder M.I.M."/>
            <person name="Kourtchenko O."/>
            <person name="Robertson E.K."/>
            <person name="Larsson T."/>
            <person name="Maumus F."/>
            <person name="Osuna-Cruz C.M."/>
            <person name="Vancaester E."/>
            <person name="Stenow R."/>
            <person name="Vandepoele K."/>
            <person name="Ploug H."/>
            <person name="Bruchert V."/>
            <person name="Godhe A."/>
            <person name="Topel M."/>
        </authorList>
    </citation>
    <scope>NUCLEOTIDE SEQUENCE</scope>
    <source>
        <strain evidence="9">R05AC</strain>
    </source>
</reference>
<dbReference type="EMBL" id="JATAAI010000011">
    <property type="protein sequence ID" value="KAK1742595.1"/>
    <property type="molecule type" value="Genomic_DNA"/>
</dbReference>
<evidence type="ECO:0000313" key="10">
    <source>
        <dbReference type="Proteomes" id="UP001224775"/>
    </source>
</evidence>
<feature type="compositionally biased region" description="Basic and acidic residues" evidence="6">
    <location>
        <begin position="158"/>
        <end position="172"/>
    </location>
</feature>
<feature type="region of interest" description="Disordered" evidence="6">
    <location>
        <begin position="89"/>
        <end position="122"/>
    </location>
</feature>
<comment type="caution">
    <text evidence="9">The sequence shown here is derived from an EMBL/GenBank/DDBJ whole genome shotgun (WGS) entry which is preliminary data.</text>
</comment>
<name>A0AAD8YCL4_9STRA</name>
<dbReference type="Pfam" id="PF07156">
    <property type="entry name" value="Prenylcys_lyase"/>
    <property type="match status" value="2"/>
</dbReference>
<sequence length="670" mass="74402">MELFPILFLFVLVHQHVIHPVLANNDDEAANSKRYRIAIIGGGISGSFVTKYISEYDVARLHETVNGKQRKQCLLDKIVVYDISPPPPGFSDDDGQSIHSNNDNDHVLKSSSDPRPENWQGSRVSSITVKDTVIELGASIIYDGNLLVVEMMNGDQDNLVRDDPMGTSKKEEEEGNNSREPYGFGIYHGNKEWLLKTSSFANYPPFFRKMLLPITFLWRYNLDYFRLQQAVKRAVSAFDIVYGLLNDTKNELTFFDSPMELWDAIGLRTAAAVSFHDLLDGLGLYRDASLEMQQEATTESSNSWWNWRKWLPGMGCMRSELVTAMTINTYNADLNEMNGLVGLVSYVPSSGELFSVKGGNNKLMESALYQSRRLYETAPKCEQSKQRIQRQQKQVTTVISNGDTMELLSNEDSLGEFDVVILAAPLQQCRIQFLVHNPMGMDSSILHPMPLGGVHENIDNEDVIDRPGRTDTINNEHGDLAFAAPLPSSATSPYTSVVTTVISNATINTSHFGLDDNEPLPRTILVSERGKMLEGITTLRIMSIETGLIKIFSTEELSLEQRNTMFGSHHIIEYVQIWGGGDNREHSRTGGATPNFAGGRNSESLPFLLYDSSKHLSKSDTGAALYYVNAIESSVAAIEISAIGAKSVAKLVARRLGLVSPVAVSSHDEL</sequence>
<keyword evidence="2" id="KW-0285">Flavoprotein</keyword>
<organism evidence="9 10">
    <name type="scientific">Skeletonema marinoi</name>
    <dbReference type="NCBI Taxonomy" id="267567"/>
    <lineage>
        <taxon>Eukaryota</taxon>
        <taxon>Sar</taxon>
        <taxon>Stramenopiles</taxon>
        <taxon>Ochrophyta</taxon>
        <taxon>Bacillariophyta</taxon>
        <taxon>Coscinodiscophyceae</taxon>
        <taxon>Thalassiosirophycidae</taxon>
        <taxon>Thalassiosirales</taxon>
        <taxon>Skeletonemataceae</taxon>
        <taxon>Skeletonema</taxon>
        <taxon>Skeletonema marinoi-dohrnii complex</taxon>
    </lineage>
</organism>
<dbReference type="PANTHER" id="PTHR15944">
    <property type="entry name" value="FARNESYLCYSTEINE LYASE"/>
    <property type="match status" value="1"/>
</dbReference>
<accession>A0AAD8YCL4</accession>
<feature type="chain" id="PRO_5041994467" evidence="7">
    <location>
        <begin position="24"/>
        <end position="670"/>
    </location>
</feature>
<feature type="region of interest" description="Disordered" evidence="6">
    <location>
        <begin position="158"/>
        <end position="181"/>
    </location>
</feature>
<evidence type="ECO:0000256" key="7">
    <source>
        <dbReference type="SAM" id="SignalP"/>
    </source>
</evidence>
<evidence type="ECO:0000256" key="3">
    <source>
        <dbReference type="ARBA" id="ARBA00022827"/>
    </source>
</evidence>
<evidence type="ECO:0000256" key="6">
    <source>
        <dbReference type="SAM" id="MobiDB-lite"/>
    </source>
</evidence>
<evidence type="ECO:0000259" key="8">
    <source>
        <dbReference type="Pfam" id="PF07156"/>
    </source>
</evidence>
<evidence type="ECO:0000256" key="4">
    <source>
        <dbReference type="ARBA" id="ARBA00023002"/>
    </source>
</evidence>
<evidence type="ECO:0000256" key="1">
    <source>
        <dbReference type="ARBA" id="ARBA00001974"/>
    </source>
</evidence>
<dbReference type="AlphaFoldDB" id="A0AAD8YCL4"/>
<feature type="signal peptide" evidence="7">
    <location>
        <begin position="1"/>
        <end position="23"/>
    </location>
</feature>
<dbReference type="GO" id="GO:0030328">
    <property type="term" value="P:prenylcysteine catabolic process"/>
    <property type="evidence" value="ECO:0007669"/>
    <property type="project" value="InterPro"/>
</dbReference>
<dbReference type="InterPro" id="IPR017046">
    <property type="entry name" value="Prenylcysteine_Oxase1"/>
</dbReference>
<dbReference type="PANTHER" id="PTHR15944:SF0">
    <property type="entry name" value="PRENYLCYSTEINE LYASE DOMAIN-CONTAINING PROTEIN"/>
    <property type="match status" value="1"/>
</dbReference>
<protein>
    <submittedName>
        <fullName evidence="9">Prenylcysteine oxidase</fullName>
        <ecNumber evidence="9">1.8.3.5</ecNumber>
    </submittedName>
</protein>
<keyword evidence="7" id="KW-0732">Signal</keyword>
<keyword evidence="4 9" id="KW-0560">Oxidoreductase</keyword>